<dbReference type="PANTHER" id="PTHR21310:SF37">
    <property type="entry name" value="AMINOGLYCOSIDE PHOSPHOTRANSFERASE DOMAIN-CONTAINING PROTEIN"/>
    <property type="match status" value="1"/>
</dbReference>
<dbReference type="InterPro" id="IPR002575">
    <property type="entry name" value="Aminoglycoside_PTrfase"/>
</dbReference>
<sequence length="367" mass="41775">MPGNPVKEQNRDLLKEQTKIPIPKIYAYSINETVDPLSTFIILEYINGEKLSADRLENATDPEKENLYKSLADVYIQLRRLEFPAIGRLVSRAGGFEVKQQVLTVDTIGLQLEGLNPFTTQLSYHDDKDTLTSAKDYIAMRLQISWNAFLKSRSNVEREMGANALYHLHLFHQHVDEWVDPSLDQGPFTLVHGDMGPHNILVDDDMKIMAVIDWEWSRVVPVQFFTPPLWLTCRSTVSLSAPSSYKLYLITALSDFLGVVNTQELAGYGNDLLSREWATRKEDGGPLVANALENWTDIDWFAYRYLSRGKDDEVDEHVEAFIRADPIRAAIARMKEDDALVSEAMSQLEDDESKHDCTGKKTAHQRL</sequence>
<dbReference type="Gene3D" id="3.90.1200.10">
    <property type="match status" value="1"/>
</dbReference>
<dbReference type="Pfam" id="PF01636">
    <property type="entry name" value="APH"/>
    <property type="match status" value="1"/>
</dbReference>
<organism evidence="3 4">
    <name type="scientific">Metarhizium rileyi (strain RCEF 4871)</name>
    <name type="common">Nomuraea rileyi</name>
    <dbReference type="NCBI Taxonomy" id="1649241"/>
    <lineage>
        <taxon>Eukaryota</taxon>
        <taxon>Fungi</taxon>
        <taxon>Dikarya</taxon>
        <taxon>Ascomycota</taxon>
        <taxon>Pezizomycotina</taxon>
        <taxon>Sordariomycetes</taxon>
        <taxon>Hypocreomycetidae</taxon>
        <taxon>Hypocreales</taxon>
        <taxon>Clavicipitaceae</taxon>
        <taxon>Metarhizium</taxon>
    </lineage>
</organism>
<dbReference type="PANTHER" id="PTHR21310">
    <property type="entry name" value="AMINOGLYCOSIDE PHOSPHOTRANSFERASE-RELATED-RELATED"/>
    <property type="match status" value="1"/>
</dbReference>
<dbReference type="InterPro" id="IPR011009">
    <property type="entry name" value="Kinase-like_dom_sf"/>
</dbReference>
<name>A0A5C6GAK8_METRR</name>
<reference evidence="4" key="1">
    <citation type="submission" date="2018-12" db="EMBL/GenBank/DDBJ databases">
        <title>The complete genome of Metarhizium rileyi, a key fungal pathogen of Lepidoptera.</title>
        <authorList>
            <person name="Binneck E."/>
            <person name="Lastra C.C.L."/>
            <person name="Sosa-Gomez D.R."/>
        </authorList>
    </citation>
    <scope>NUCLEOTIDE SEQUENCE [LARGE SCALE GENOMIC DNA]</scope>
    <source>
        <strain evidence="4">Cep018-CH2</strain>
    </source>
</reference>
<protein>
    <recommendedName>
        <fullName evidence="2">Aminoglycoside phosphotransferase domain-containing protein</fullName>
    </recommendedName>
</protein>
<evidence type="ECO:0000313" key="3">
    <source>
        <dbReference type="EMBL" id="TWU73698.1"/>
    </source>
</evidence>
<dbReference type="Proteomes" id="UP000317257">
    <property type="component" value="Unassembled WGS sequence"/>
</dbReference>
<feature type="region of interest" description="Disordered" evidence="1">
    <location>
        <begin position="345"/>
        <end position="367"/>
    </location>
</feature>
<evidence type="ECO:0000313" key="4">
    <source>
        <dbReference type="Proteomes" id="UP000317257"/>
    </source>
</evidence>
<dbReference type="InterPro" id="IPR051678">
    <property type="entry name" value="AGP_Transferase"/>
</dbReference>
<evidence type="ECO:0000256" key="1">
    <source>
        <dbReference type="SAM" id="MobiDB-lite"/>
    </source>
</evidence>
<dbReference type="SUPFAM" id="SSF56112">
    <property type="entry name" value="Protein kinase-like (PK-like)"/>
    <property type="match status" value="1"/>
</dbReference>
<accession>A0A5C6GAK8</accession>
<gene>
    <name evidence="3" type="ORF">ED733_004881</name>
</gene>
<evidence type="ECO:0000259" key="2">
    <source>
        <dbReference type="Pfam" id="PF01636"/>
    </source>
</evidence>
<comment type="caution">
    <text evidence="3">The sequence shown here is derived from an EMBL/GenBank/DDBJ whole genome shotgun (WGS) entry which is preliminary data.</text>
</comment>
<proteinExistence type="predicted"/>
<feature type="domain" description="Aminoglycoside phosphotransferase" evidence="2">
    <location>
        <begin position="14"/>
        <end position="219"/>
    </location>
</feature>
<dbReference type="AlphaFoldDB" id="A0A5C6GAK8"/>
<dbReference type="EMBL" id="SBHS01000016">
    <property type="protein sequence ID" value="TWU73698.1"/>
    <property type="molecule type" value="Genomic_DNA"/>
</dbReference>